<comment type="catalytic activity">
    <reaction evidence="1">
        <text>S-ubiquitinyl-[E2 ubiquitin-conjugating enzyme]-L-cysteine + [acceptor protein]-L-lysine = [E2 ubiquitin-conjugating enzyme]-L-cysteine + N(6)-ubiquitinyl-[acceptor protein]-L-lysine.</text>
        <dbReference type="EC" id="2.3.2.26"/>
    </reaction>
</comment>
<dbReference type="PANTHER" id="PTHR45700">
    <property type="entry name" value="UBIQUITIN-PROTEIN LIGASE E3C"/>
    <property type="match status" value="1"/>
</dbReference>
<evidence type="ECO:0000256" key="4">
    <source>
        <dbReference type="ARBA" id="ARBA00022679"/>
    </source>
</evidence>
<reference evidence="12" key="1">
    <citation type="journal article" date="2013" name="Genetics">
        <title>The draft genome and transcriptome of Panagrellus redivivus are shaped by the harsh demands of a free-living lifestyle.</title>
        <authorList>
            <person name="Srinivasan J."/>
            <person name="Dillman A.R."/>
            <person name="Macchietto M.G."/>
            <person name="Heikkinen L."/>
            <person name="Lakso M."/>
            <person name="Fracchia K.M."/>
            <person name="Antoshechkin I."/>
            <person name="Mortazavi A."/>
            <person name="Wong G."/>
            <person name="Sternberg P.W."/>
        </authorList>
    </citation>
    <scope>NUCLEOTIDE SEQUENCE [LARGE SCALE GENOMIC DNA]</scope>
    <source>
        <strain evidence="12">MT8872</strain>
    </source>
</reference>
<feature type="active site" description="Glycyl thioester intermediate" evidence="10">
    <location>
        <position position="1003"/>
    </location>
</feature>
<evidence type="ECO:0000256" key="3">
    <source>
        <dbReference type="ARBA" id="ARBA00012485"/>
    </source>
</evidence>
<evidence type="ECO:0000256" key="7">
    <source>
        <dbReference type="ARBA" id="ARBA00034105"/>
    </source>
</evidence>
<dbReference type="WBParaSite" id="Pan_g20214.t1">
    <property type="protein sequence ID" value="Pan_g20214.t1"/>
    <property type="gene ID" value="Pan_g20214"/>
</dbReference>
<dbReference type="CDD" id="cd00078">
    <property type="entry name" value="HECTc"/>
    <property type="match status" value="1"/>
</dbReference>
<dbReference type="InterPro" id="IPR000569">
    <property type="entry name" value="HECT_dom"/>
</dbReference>
<dbReference type="GO" id="GO:0061630">
    <property type="term" value="F:ubiquitin protein ligase activity"/>
    <property type="evidence" value="ECO:0007669"/>
    <property type="project" value="UniProtKB-EC"/>
</dbReference>
<name>A0A7E4VEV6_PANRE</name>
<reference evidence="13" key="2">
    <citation type="submission" date="2020-10" db="UniProtKB">
        <authorList>
            <consortium name="WormBaseParasite"/>
        </authorList>
    </citation>
    <scope>IDENTIFICATION</scope>
</reference>
<dbReference type="FunFam" id="3.30.2160.10:FF:000002">
    <property type="entry name" value="Putative Ubiquitin-protein ligase E3C"/>
    <property type="match status" value="1"/>
</dbReference>
<accession>A0A7E4VEV6</accession>
<keyword evidence="12" id="KW-1185">Reference proteome</keyword>
<organism evidence="12 13">
    <name type="scientific">Panagrellus redivivus</name>
    <name type="common">Microworm</name>
    <dbReference type="NCBI Taxonomy" id="6233"/>
    <lineage>
        <taxon>Eukaryota</taxon>
        <taxon>Metazoa</taxon>
        <taxon>Ecdysozoa</taxon>
        <taxon>Nematoda</taxon>
        <taxon>Chromadorea</taxon>
        <taxon>Rhabditida</taxon>
        <taxon>Tylenchina</taxon>
        <taxon>Panagrolaimomorpha</taxon>
        <taxon>Panagrolaimoidea</taxon>
        <taxon>Panagrolaimidae</taxon>
        <taxon>Panagrellus</taxon>
    </lineage>
</organism>
<dbReference type="GO" id="GO:0014069">
    <property type="term" value="C:postsynaptic density"/>
    <property type="evidence" value="ECO:0007669"/>
    <property type="project" value="UniProtKB-SubCell"/>
</dbReference>
<dbReference type="GO" id="GO:0006511">
    <property type="term" value="P:ubiquitin-dependent protein catabolic process"/>
    <property type="evidence" value="ECO:0007669"/>
    <property type="project" value="TreeGrafter"/>
</dbReference>
<dbReference type="Pfam" id="PF00632">
    <property type="entry name" value="HECT"/>
    <property type="match status" value="1"/>
</dbReference>
<evidence type="ECO:0000313" key="12">
    <source>
        <dbReference type="Proteomes" id="UP000492821"/>
    </source>
</evidence>
<proteinExistence type="predicted"/>
<evidence type="ECO:0000256" key="5">
    <source>
        <dbReference type="ARBA" id="ARBA00022786"/>
    </source>
</evidence>
<dbReference type="SMART" id="SM00119">
    <property type="entry name" value="HECTc"/>
    <property type="match status" value="1"/>
</dbReference>
<dbReference type="Proteomes" id="UP000492821">
    <property type="component" value="Unassembled WGS sequence"/>
</dbReference>
<dbReference type="Gene3D" id="3.30.2410.10">
    <property type="entry name" value="Hect, E3 ligase catalytic domain"/>
    <property type="match status" value="1"/>
</dbReference>
<evidence type="ECO:0000256" key="2">
    <source>
        <dbReference type="ARBA" id="ARBA00004906"/>
    </source>
</evidence>
<sequence>MSLLQAEKDARQRFIAQAAEERMKRANLREVEDAVSGLQPVMRGYLARKRFYQRIKDDLDNTLNTNAKSNVTNLRLLELGFLVLQLPSKEQEADIGTLLRQLAHSMELPSKEANFGFLFLAPAHIKRALKLVTKLYSICPDLLTKLNFEKSSDDKTALAIISFMTVFATPSSWFVVKSNPTLLPAVQGLCQKYVPNFLTPKFWDSYHVCLNKAVRRSKPSSSSDFVNGLVSLIYRDITKDNITNHIDDLIKAVFTAPGLMLLINQKTYSHFAKSETFMALLRCLTLRPELIPALSVLDSLHVLTNFLNISMRDTNLVVEALIDWANVVDNFFKRIRTSTTATESKKSAVGHFHPVLGWTQERVNPSESVANLAVRTLLASFWSKAMVTCLFGRVLGQVEGRKASHEHEKISMDVMQRIFKRISIFDRNPQLNPARDDPSLTLTALICGIYQSALLTFHNIHVDIISGLCHDDGILRQLWKYIKTKNLCADGILKMINTSQDSTITAPVLLFADVALSLISILDESEMYEKQTPFTREELCEVAKFANSFCYHAIWDGVIHTNPRAQKIFNSLYELCILLYQRDVRRNFTPNPCFWTASDLRPSTVIQEYEKGTQRGVALLDKMPHLIPLKDRMVLFRKLIMADKKFTRPRTLVTVHRVSIVEDGFRALSVVSTAEMKAGVRIKFLNEQGLEEAGIDQDGVFKEFLELTVKGIFDPALNLFKPTSNGAMYPSNTSYIHSNHLEYFHYIGRMLGKSVYDGFLTDVQLPPALLATMLGKTLCPFDELASVDPELYKSLTYVKHYRDTDDVADLELTFSVDEEVFGKIQTVDLVPGGRSLKVTNENKIVYIHRMANYRVVKQTRQQVERFVAGFKSIIDGCWISLFSTHELQSLISGVGRDVDISDLRRHVQYFGGFHSNHRVIKWLWQIVESDFSVEERKLFLKFVTSCSRPPLLGFANLEPKFSIRCVEVSDEQDTGDTLASVVRGFLAIKRVRSAARLPTSSTCFNLLKLPNYHKKSLLLEKLRYAIHAQAGFELS</sequence>
<evidence type="ECO:0000259" key="11">
    <source>
        <dbReference type="PROSITE" id="PS50237"/>
    </source>
</evidence>
<dbReference type="AlphaFoldDB" id="A0A7E4VEV6"/>
<dbReference type="PROSITE" id="PS50096">
    <property type="entry name" value="IQ"/>
    <property type="match status" value="1"/>
</dbReference>
<dbReference type="PANTHER" id="PTHR45700:SF3">
    <property type="entry name" value="UBIQUITIN-PROTEIN LIGASE E3B"/>
    <property type="match status" value="1"/>
</dbReference>
<evidence type="ECO:0000256" key="1">
    <source>
        <dbReference type="ARBA" id="ARBA00000885"/>
    </source>
</evidence>
<dbReference type="SUPFAM" id="SSF56204">
    <property type="entry name" value="Hect, E3 ligase catalytic domain"/>
    <property type="match status" value="1"/>
</dbReference>
<feature type="domain" description="HECT" evidence="11">
    <location>
        <begin position="672"/>
        <end position="1035"/>
    </location>
</feature>
<keyword evidence="6" id="KW-0770">Synapse</keyword>
<dbReference type="InterPro" id="IPR035983">
    <property type="entry name" value="Hect_E3_ubiquitin_ligase"/>
</dbReference>
<evidence type="ECO:0000256" key="8">
    <source>
        <dbReference type="ARBA" id="ARBA00067505"/>
    </source>
</evidence>
<keyword evidence="5 10" id="KW-0833">Ubl conjugation pathway</keyword>
<evidence type="ECO:0000256" key="9">
    <source>
        <dbReference type="ARBA" id="ARBA00077267"/>
    </source>
</evidence>
<comment type="subcellular location">
    <subcellularLocation>
        <location evidence="7">Postsynaptic density</location>
    </subcellularLocation>
</comment>
<comment type="pathway">
    <text evidence="2">Protein modification; protein ubiquitination.</text>
</comment>
<dbReference type="GO" id="GO:0000209">
    <property type="term" value="P:protein polyubiquitination"/>
    <property type="evidence" value="ECO:0007669"/>
    <property type="project" value="InterPro"/>
</dbReference>
<protein>
    <recommendedName>
        <fullName evidence="8">Ubiquitin-protein ligase E3B</fullName>
        <ecNumber evidence="3">2.3.2.26</ecNumber>
    </recommendedName>
    <alternativeName>
        <fullName evidence="9">HECT-type ubiquitin transferase E3B</fullName>
    </alternativeName>
</protein>
<dbReference type="Gene3D" id="3.30.2160.10">
    <property type="entry name" value="Hect, E3 ligase catalytic domain"/>
    <property type="match status" value="1"/>
</dbReference>
<evidence type="ECO:0000256" key="6">
    <source>
        <dbReference type="ARBA" id="ARBA00023018"/>
    </source>
</evidence>
<evidence type="ECO:0000313" key="13">
    <source>
        <dbReference type="WBParaSite" id="Pan_g20214.t1"/>
    </source>
</evidence>
<dbReference type="EC" id="2.3.2.26" evidence="3"/>
<evidence type="ECO:0000256" key="10">
    <source>
        <dbReference type="PROSITE-ProRule" id="PRU00104"/>
    </source>
</evidence>
<dbReference type="PROSITE" id="PS50237">
    <property type="entry name" value="HECT"/>
    <property type="match status" value="1"/>
</dbReference>
<keyword evidence="4" id="KW-0808">Transferase</keyword>
<dbReference type="FunFam" id="3.30.2410.10:FF:000012">
    <property type="entry name" value="Ubiquitin-protein ligase E3B"/>
    <property type="match status" value="1"/>
</dbReference>
<dbReference type="Gene3D" id="3.90.1750.10">
    <property type="entry name" value="Hect, E3 ligase catalytic domains"/>
    <property type="match status" value="1"/>
</dbReference>
<dbReference type="InterPro" id="IPR044611">
    <property type="entry name" value="E3A/B/C-like"/>
</dbReference>